<dbReference type="InterPro" id="IPR037481">
    <property type="entry name" value="LacX"/>
</dbReference>
<dbReference type="OrthoDB" id="9795355at2"/>
<gene>
    <name evidence="1" type="ORF">H8702_06025</name>
</gene>
<keyword evidence="2" id="KW-1185">Reference proteome</keyword>
<evidence type="ECO:0000313" key="2">
    <source>
        <dbReference type="Proteomes" id="UP000632659"/>
    </source>
</evidence>
<dbReference type="InterPro" id="IPR008183">
    <property type="entry name" value="Aldose_1/G6P_1-epimerase"/>
</dbReference>
<name>A0A8J6PEH8_9FIRM</name>
<dbReference type="Proteomes" id="UP000632659">
    <property type="component" value="Unassembled WGS sequence"/>
</dbReference>
<organism evidence="1 2">
    <name type="scientific">Massiliimalia timonensis</name>
    <dbReference type="NCBI Taxonomy" id="1987501"/>
    <lineage>
        <taxon>Bacteria</taxon>
        <taxon>Bacillati</taxon>
        <taxon>Bacillota</taxon>
        <taxon>Clostridia</taxon>
        <taxon>Eubacteriales</taxon>
        <taxon>Oscillospiraceae</taxon>
        <taxon>Massiliimalia</taxon>
    </lineage>
</organism>
<accession>A0A8J6PEH8</accession>
<evidence type="ECO:0000313" key="1">
    <source>
        <dbReference type="EMBL" id="MBC8610681.1"/>
    </source>
</evidence>
<proteinExistence type="predicted"/>
<dbReference type="InterPro" id="IPR014718">
    <property type="entry name" value="GH-type_carb-bd"/>
</dbReference>
<dbReference type="GO" id="GO:0030246">
    <property type="term" value="F:carbohydrate binding"/>
    <property type="evidence" value="ECO:0007669"/>
    <property type="project" value="InterPro"/>
</dbReference>
<dbReference type="AlphaFoldDB" id="A0A8J6PEH8"/>
<reference evidence="1" key="1">
    <citation type="submission" date="2020-08" db="EMBL/GenBank/DDBJ databases">
        <title>Genome public.</title>
        <authorList>
            <person name="Liu C."/>
            <person name="Sun Q."/>
        </authorList>
    </citation>
    <scope>NUCLEOTIDE SEQUENCE</scope>
    <source>
        <strain evidence="1">NSJ-15</strain>
    </source>
</reference>
<dbReference type="Gene3D" id="2.70.98.10">
    <property type="match status" value="1"/>
</dbReference>
<dbReference type="Pfam" id="PF01263">
    <property type="entry name" value="Aldose_epim"/>
    <property type="match status" value="1"/>
</dbReference>
<dbReference type="RefSeq" id="WP_093989319.1">
    <property type="nucleotide sequence ID" value="NZ_FYDD01000004.1"/>
</dbReference>
<dbReference type="InterPro" id="IPR011013">
    <property type="entry name" value="Gal_mutarotase_sf_dom"/>
</dbReference>
<sequence length="294" mass="34000">MEITILSRSCSAVIDTRGAELKSFRDVTGDEYMWQADPAYWAKTSPVLFPNVGVLSGNKANIGGKDYPLRRHGFARDMEFKVMYQERDRAVFCLSSNEQTLQEYPFPFMLRLTYHITDCAVEIQYDVMNTGEQTMFYKIGAHPAFQCPVTEGDRFENYQIVFPEPETADCPVMDLETQRFSSENRVPFLKNERKFRLDYHFFDRDALIFDQLKSRSVSLESILTGRGVQLDFEGFDTLGVWSPAQKEAPFVCLEPWAGCAVDYPEEDGTFERMHGIQQVEPTEMKHYRMKISLL</sequence>
<dbReference type="GO" id="GO:0005975">
    <property type="term" value="P:carbohydrate metabolic process"/>
    <property type="evidence" value="ECO:0007669"/>
    <property type="project" value="InterPro"/>
</dbReference>
<dbReference type="CDD" id="cd09024">
    <property type="entry name" value="Aldose_epim_lacX"/>
    <property type="match status" value="1"/>
</dbReference>
<comment type="caution">
    <text evidence="1">The sequence shown here is derived from an EMBL/GenBank/DDBJ whole genome shotgun (WGS) entry which is preliminary data.</text>
</comment>
<dbReference type="EMBL" id="JACRTL010000002">
    <property type="protein sequence ID" value="MBC8610681.1"/>
    <property type="molecule type" value="Genomic_DNA"/>
</dbReference>
<dbReference type="SUPFAM" id="SSF74650">
    <property type="entry name" value="Galactose mutarotase-like"/>
    <property type="match status" value="1"/>
</dbReference>
<dbReference type="GO" id="GO:0016853">
    <property type="term" value="F:isomerase activity"/>
    <property type="evidence" value="ECO:0007669"/>
    <property type="project" value="InterPro"/>
</dbReference>
<protein>
    <submittedName>
        <fullName evidence="1">Aldose 1-epimerase family protein</fullName>
    </submittedName>
</protein>